<keyword evidence="8" id="KW-0333">Golgi apparatus</keyword>
<keyword evidence="4 10" id="KW-0812">Transmembrane</keyword>
<dbReference type="Pfam" id="PF02990">
    <property type="entry name" value="EMP70"/>
    <property type="match status" value="1"/>
</dbReference>
<evidence type="ECO:0000256" key="4">
    <source>
        <dbReference type="ARBA" id="ARBA00022692"/>
    </source>
</evidence>
<evidence type="ECO:0000313" key="11">
    <source>
        <dbReference type="EMBL" id="NUU90150.1"/>
    </source>
</evidence>
<evidence type="ECO:0000256" key="8">
    <source>
        <dbReference type="ARBA" id="ARBA00023034"/>
    </source>
</evidence>
<dbReference type="GO" id="GO:0010008">
    <property type="term" value="C:endosome membrane"/>
    <property type="evidence" value="ECO:0007669"/>
    <property type="project" value="UniProtKB-SubCell"/>
</dbReference>
<name>A0A6M2EXM7_9ROSI</name>
<keyword evidence="7 10" id="KW-1133">Transmembrane helix</keyword>
<evidence type="ECO:0000256" key="1">
    <source>
        <dbReference type="ARBA" id="ARBA00004337"/>
    </source>
</evidence>
<evidence type="ECO:0000256" key="2">
    <source>
        <dbReference type="ARBA" id="ARBA00004653"/>
    </source>
</evidence>
<sequence>MDSSCITIVCIGWIAGENCKDKFQALCRATKCPKTILLLCWYRGPVSQMALAGFHPFNVILNELDDIFARAWGHNIYSIYGFLFLLCTLLLITTALVTVALTYFQLAAEDYRWWWRYTNSFCFTILNCIA</sequence>
<comment type="subcellular location">
    <subcellularLocation>
        <location evidence="1">Endosome membrane</location>
        <topology evidence="1">Multi-pass membrane protein</topology>
    </subcellularLocation>
    <subcellularLocation>
        <location evidence="2">Golgi apparatus membrane</location>
        <topology evidence="2">Multi-pass membrane protein</topology>
    </subcellularLocation>
</comment>
<evidence type="ECO:0000256" key="3">
    <source>
        <dbReference type="ARBA" id="ARBA00005227"/>
    </source>
</evidence>
<comment type="similarity">
    <text evidence="3 10">Belongs to the nonaspanin (TM9SF) (TC 9.A.2) family.</text>
</comment>
<keyword evidence="9 10" id="KW-0472">Membrane</keyword>
<dbReference type="InterPro" id="IPR004240">
    <property type="entry name" value="EMP70"/>
</dbReference>
<feature type="transmembrane region" description="Helical" evidence="10">
    <location>
        <begin position="79"/>
        <end position="104"/>
    </location>
</feature>
<dbReference type="GO" id="GO:0072657">
    <property type="term" value="P:protein localization to membrane"/>
    <property type="evidence" value="ECO:0007669"/>
    <property type="project" value="TreeGrafter"/>
</dbReference>
<proteinExistence type="inferred from homology"/>
<keyword evidence="5" id="KW-0732">Signal</keyword>
<dbReference type="EMBL" id="GILB01009817">
    <property type="protein sequence ID" value="NUU90150.1"/>
    <property type="molecule type" value="Transcribed_RNA"/>
</dbReference>
<evidence type="ECO:0000256" key="10">
    <source>
        <dbReference type="RuleBase" id="RU363079"/>
    </source>
</evidence>
<organism evidence="11">
    <name type="scientific">Populus davidiana</name>
    <dbReference type="NCBI Taxonomy" id="266767"/>
    <lineage>
        <taxon>Eukaryota</taxon>
        <taxon>Viridiplantae</taxon>
        <taxon>Streptophyta</taxon>
        <taxon>Embryophyta</taxon>
        <taxon>Tracheophyta</taxon>
        <taxon>Spermatophyta</taxon>
        <taxon>Magnoliopsida</taxon>
        <taxon>eudicotyledons</taxon>
        <taxon>Gunneridae</taxon>
        <taxon>Pentapetalae</taxon>
        <taxon>rosids</taxon>
        <taxon>fabids</taxon>
        <taxon>Malpighiales</taxon>
        <taxon>Salicaceae</taxon>
        <taxon>Saliceae</taxon>
        <taxon>Populus</taxon>
    </lineage>
</organism>
<evidence type="ECO:0000256" key="7">
    <source>
        <dbReference type="ARBA" id="ARBA00022989"/>
    </source>
</evidence>
<dbReference type="AlphaFoldDB" id="A0A6M2EXM7"/>
<accession>A0A6M2EXM7</accession>
<evidence type="ECO:0000256" key="5">
    <source>
        <dbReference type="ARBA" id="ARBA00022729"/>
    </source>
</evidence>
<dbReference type="GO" id="GO:0000139">
    <property type="term" value="C:Golgi membrane"/>
    <property type="evidence" value="ECO:0007669"/>
    <property type="project" value="UniProtKB-SubCell"/>
</dbReference>
<comment type="caution">
    <text evidence="10">Lacks conserved residue(s) required for the propagation of feature annotation.</text>
</comment>
<evidence type="ECO:0000256" key="6">
    <source>
        <dbReference type="ARBA" id="ARBA00022753"/>
    </source>
</evidence>
<protein>
    <recommendedName>
        <fullName evidence="10">Transmembrane 9 superfamily member</fullName>
    </recommendedName>
</protein>
<evidence type="ECO:0000256" key="9">
    <source>
        <dbReference type="ARBA" id="ARBA00023136"/>
    </source>
</evidence>
<reference evidence="11" key="1">
    <citation type="submission" date="2020-03" db="EMBL/GenBank/DDBJ databases">
        <authorList>
            <person name="Zhang R."/>
        </authorList>
    </citation>
    <scope>NUCLEOTIDE SEQUENCE</scope>
</reference>
<dbReference type="PANTHER" id="PTHR10766">
    <property type="entry name" value="TRANSMEMBRANE 9 SUPERFAMILY PROTEIN"/>
    <property type="match status" value="1"/>
</dbReference>
<keyword evidence="6" id="KW-0967">Endosome</keyword>
<dbReference type="PANTHER" id="PTHR10766:SF169">
    <property type="entry name" value="TRANSMEMBRANE 9 SUPERFAMILY MEMBER"/>
    <property type="match status" value="1"/>
</dbReference>